<dbReference type="GO" id="GO:0005840">
    <property type="term" value="C:ribosome"/>
    <property type="evidence" value="ECO:0007669"/>
    <property type="project" value="UniProtKB-KW"/>
</dbReference>
<feature type="binding site" evidence="8">
    <location>
        <position position="149"/>
    </location>
    <ligand>
        <name>[4Fe-4S] cluster</name>
        <dbReference type="ChEBI" id="CHEBI:49883"/>
        <label>2</label>
        <note>4Fe-4S-S-AdoMet</note>
    </ligand>
</feature>
<dbReference type="PANTHER" id="PTHR43837:SF1">
    <property type="entry name" value="RIBOSOMAL PROTEIN US12 METHYLTHIOTRANSFERASE RIMO"/>
    <property type="match status" value="1"/>
</dbReference>
<comment type="cofactor">
    <cofactor evidence="8">
        <name>[4Fe-4S] cluster</name>
        <dbReference type="ChEBI" id="CHEBI:49883"/>
    </cofactor>
    <text evidence="8">Binds 2 [4Fe-4S] clusters. One cluster is coordinated with 3 cysteines and an exchangeable S-adenosyl-L-methionine.</text>
</comment>
<dbReference type="Gene3D" id="3.40.50.12160">
    <property type="entry name" value="Methylthiotransferase, N-terminal domain"/>
    <property type="match status" value="1"/>
</dbReference>
<protein>
    <recommendedName>
        <fullName evidence="8">Ribosomal protein uS12 methylthiotransferase RimO</fullName>
        <shortName evidence="8">uS12 MTTase</shortName>
        <shortName evidence="8">uS12 methylthiotransferase</shortName>
        <ecNumber evidence="8">2.8.4.4</ecNumber>
    </recommendedName>
    <alternativeName>
        <fullName evidence="8">Ribosomal protein uS12 (aspartate-C(3))-methylthiotransferase</fullName>
    </alternativeName>
    <alternativeName>
        <fullName evidence="8">Ribosome maturation factor RimO</fullName>
    </alternativeName>
</protein>
<keyword evidence="7 8" id="KW-0411">Iron-sulfur</keyword>
<dbReference type="InterPro" id="IPR038135">
    <property type="entry name" value="Methylthiotransferase_N_sf"/>
</dbReference>
<feature type="domain" description="Radical SAM core" evidence="11">
    <location>
        <begin position="128"/>
        <end position="359"/>
    </location>
</feature>
<dbReference type="InterPro" id="IPR005840">
    <property type="entry name" value="Ribosomal_uS12_MeSTrfase_RimO"/>
</dbReference>
<evidence type="ECO:0000259" key="10">
    <source>
        <dbReference type="PROSITE" id="PS51449"/>
    </source>
</evidence>
<keyword evidence="4 8" id="KW-0949">S-adenosyl-L-methionine</keyword>
<dbReference type="InterPro" id="IPR058240">
    <property type="entry name" value="rSAM_sf"/>
</dbReference>
<name>A0A3M0B9L0_9AQUI</name>
<dbReference type="RefSeq" id="WP_121923346.1">
    <property type="nucleotide sequence ID" value="NZ_REFO01000013.1"/>
</dbReference>
<dbReference type="InterPro" id="IPR023404">
    <property type="entry name" value="rSAM_horseshoe"/>
</dbReference>
<feature type="binding site" evidence="8">
    <location>
        <position position="146"/>
    </location>
    <ligand>
        <name>[4Fe-4S] cluster</name>
        <dbReference type="ChEBI" id="CHEBI:49883"/>
        <label>2</label>
        <note>4Fe-4S-S-AdoMet</note>
    </ligand>
</feature>
<evidence type="ECO:0000259" key="11">
    <source>
        <dbReference type="PROSITE" id="PS51918"/>
    </source>
</evidence>
<keyword evidence="2 8" id="KW-0963">Cytoplasm</keyword>
<dbReference type="PANTHER" id="PTHR43837">
    <property type="entry name" value="RIBOSOMAL PROTEIN S12 METHYLTHIOTRANSFERASE RIMO"/>
    <property type="match status" value="1"/>
</dbReference>
<dbReference type="GO" id="GO:0051539">
    <property type="term" value="F:4 iron, 4 sulfur cluster binding"/>
    <property type="evidence" value="ECO:0007669"/>
    <property type="project" value="UniProtKB-UniRule"/>
</dbReference>
<feature type="binding site" evidence="8">
    <location>
        <position position="46"/>
    </location>
    <ligand>
        <name>[4Fe-4S] cluster</name>
        <dbReference type="ChEBI" id="CHEBI:49883"/>
        <label>1</label>
    </ligand>
</feature>
<evidence type="ECO:0000256" key="5">
    <source>
        <dbReference type="ARBA" id="ARBA00022723"/>
    </source>
</evidence>
<dbReference type="SFLD" id="SFLDG01061">
    <property type="entry name" value="methylthiotransferase"/>
    <property type="match status" value="1"/>
</dbReference>
<dbReference type="NCBIfam" id="TIGR00089">
    <property type="entry name" value="MiaB/RimO family radical SAM methylthiotransferase"/>
    <property type="match status" value="1"/>
</dbReference>
<comment type="caution">
    <text evidence="12">The sequence shown here is derived from an EMBL/GenBank/DDBJ whole genome shotgun (WGS) entry which is preliminary data.</text>
</comment>
<evidence type="ECO:0000259" key="9">
    <source>
        <dbReference type="PROSITE" id="PS50926"/>
    </source>
</evidence>
<dbReference type="AlphaFoldDB" id="A0A3M0B9L0"/>
<dbReference type="Pfam" id="PF00919">
    <property type="entry name" value="UPF0004"/>
    <property type="match status" value="1"/>
</dbReference>
<feature type="binding site" evidence="8">
    <location>
        <position position="79"/>
    </location>
    <ligand>
        <name>[4Fe-4S] cluster</name>
        <dbReference type="ChEBI" id="CHEBI:49883"/>
        <label>1</label>
    </ligand>
</feature>
<dbReference type="GO" id="GO:0035599">
    <property type="term" value="F:aspartic acid methylthiotransferase activity"/>
    <property type="evidence" value="ECO:0007669"/>
    <property type="project" value="TreeGrafter"/>
</dbReference>
<keyword evidence="6 8" id="KW-0408">Iron</keyword>
<dbReference type="SUPFAM" id="SSF102114">
    <property type="entry name" value="Radical SAM enzymes"/>
    <property type="match status" value="1"/>
</dbReference>
<dbReference type="SMART" id="SM00729">
    <property type="entry name" value="Elp3"/>
    <property type="match status" value="1"/>
</dbReference>
<feature type="binding site" evidence="8">
    <location>
        <position position="10"/>
    </location>
    <ligand>
        <name>[4Fe-4S] cluster</name>
        <dbReference type="ChEBI" id="CHEBI:49883"/>
        <label>1</label>
    </ligand>
</feature>
<dbReference type="InterPro" id="IPR005839">
    <property type="entry name" value="Methylthiotransferase"/>
</dbReference>
<evidence type="ECO:0000313" key="12">
    <source>
        <dbReference type="EMBL" id="RMA93174.1"/>
    </source>
</evidence>
<dbReference type="HAMAP" id="MF_01865">
    <property type="entry name" value="MTTase_RimO"/>
    <property type="match status" value="1"/>
</dbReference>
<dbReference type="PROSITE" id="PS51918">
    <property type="entry name" value="RADICAL_SAM"/>
    <property type="match status" value="1"/>
</dbReference>
<evidence type="ECO:0000256" key="7">
    <source>
        <dbReference type="ARBA" id="ARBA00023014"/>
    </source>
</evidence>
<feature type="domain" description="MTTase N-terminal" evidence="10">
    <location>
        <begin position="1"/>
        <end position="116"/>
    </location>
</feature>
<organism evidence="12 13">
    <name type="scientific">Hydrogenothermus marinus</name>
    <dbReference type="NCBI Taxonomy" id="133270"/>
    <lineage>
        <taxon>Bacteria</taxon>
        <taxon>Pseudomonadati</taxon>
        <taxon>Aquificota</taxon>
        <taxon>Aquificia</taxon>
        <taxon>Aquificales</taxon>
        <taxon>Hydrogenothermaceae</taxon>
        <taxon>Hydrogenothermus</taxon>
    </lineage>
</organism>
<dbReference type="Proteomes" id="UP000280842">
    <property type="component" value="Unassembled WGS sequence"/>
</dbReference>
<comment type="catalytic activity">
    <reaction evidence="8">
        <text>L-aspartate(89)-[ribosomal protein uS12]-hydrogen + (sulfur carrier)-SH + AH2 + 2 S-adenosyl-L-methionine = 3-methylsulfanyl-L-aspartate(89)-[ribosomal protein uS12]-hydrogen + (sulfur carrier)-H + 5'-deoxyadenosine + L-methionine + A + S-adenosyl-L-homocysteine + 2 H(+)</text>
        <dbReference type="Rhea" id="RHEA:37087"/>
        <dbReference type="Rhea" id="RHEA-COMP:10460"/>
        <dbReference type="Rhea" id="RHEA-COMP:10461"/>
        <dbReference type="Rhea" id="RHEA-COMP:14737"/>
        <dbReference type="Rhea" id="RHEA-COMP:14739"/>
        <dbReference type="ChEBI" id="CHEBI:13193"/>
        <dbReference type="ChEBI" id="CHEBI:15378"/>
        <dbReference type="ChEBI" id="CHEBI:17319"/>
        <dbReference type="ChEBI" id="CHEBI:17499"/>
        <dbReference type="ChEBI" id="CHEBI:29917"/>
        <dbReference type="ChEBI" id="CHEBI:29961"/>
        <dbReference type="ChEBI" id="CHEBI:57844"/>
        <dbReference type="ChEBI" id="CHEBI:57856"/>
        <dbReference type="ChEBI" id="CHEBI:59789"/>
        <dbReference type="ChEBI" id="CHEBI:64428"/>
        <dbReference type="ChEBI" id="CHEBI:73599"/>
        <dbReference type="EC" id="2.8.4.4"/>
    </reaction>
</comment>
<dbReference type="Pfam" id="PF18693">
    <property type="entry name" value="TRAM_2"/>
    <property type="match status" value="1"/>
</dbReference>
<dbReference type="InterPro" id="IPR013848">
    <property type="entry name" value="Methylthiotransferase_N"/>
</dbReference>
<dbReference type="InterPro" id="IPR007197">
    <property type="entry name" value="rSAM"/>
</dbReference>
<dbReference type="InterPro" id="IPR006638">
    <property type="entry name" value="Elp3/MiaA/NifB-like_rSAM"/>
</dbReference>
<dbReference type="OrthoDB" id="9805215at2"/>
<comment type="similarity">
    <text evidence="8">Belongs to the methylthiotransferase family. RimO subfamily.</text>
</comment>
<evidence type="ECO:0000256" key="6">
    <source>
        <dbReference type="ARBA" id="ARBA00023004"/>
    </source>
</evidence>
<dbReference type="GO" id="GO:0103039">
    <property type="term" value="F:protein methylthiotransferase activity"/>
    <property type="evidence" value="ECO:0007669"/>
    <property type="project" value="UniProtKB-EC"/>
</dbReference>
<dbReference type="GO" id="GO:0005829">
    <property type="term" value="C:cytosol"/>
    <property type="evidence" value="ECO:0007669"/>
    <property type="project" value="TreeGrafter"/>
</dbReference>
<dbReference type="NCBIfam" id="TIGR01125">
    <property type="entry name" value="30S ribosomal protein S12 methylthiotransferase RimO"/>
    <property type="match status" value="1"/>
</dbReference>
<dbReference type="Gene3D" id="2.40.50.140">
    <property type="entry name" value="Nucleic acid-binding proteins"/>
    <property type="match status" value="1"/>
</dbReference>
<dbReference type="PROSITE" id="PS51449">
    <property type="entry name" value="MTTASE_N"/>
    <property type="match status" value="1"/>
</dbReference>
<proteinExistence type="inferred from homology"/>
<dbReference type="SFLD" id="SFLDS00029">
    <property type="entry name" value="Radical_SAM"/>
    <property type="match status" value="1"/>
</dbReference>
<keyword evidence="12" id="KW-0689">Ribosomal protein</keyword>
<dbReference type="SFLD" id="SFLDF00274">
    <property type="entry name" value="ribosomal_protein_S12_methylth"/>
    <property type="match status" value="1"/>
</dbReference>
<dbReference type="SFLD" id="SFLDG01082">
    <property type="entry name" value="B12-binding_domain_containing"/>
    <property type="match status" value="1"/>
</dbReference>
<dbReference type="Pfam" id="PF04055">
    <property type="entry name" value="Radical_SAM"/>
    <property type="match status" value="1"/>
</dbReference>
<comment type="function">
    <text evidence="8">Catalyzes the methylthiolation of an aspartic acid residue of ribosomal protein uS12.</text>
</comment>
<keyword evidence="5 8" id="KW-0479">Metal-binding</keyword>
<keyword evidence="12" id="KW-0687">Ribonucleoprotein</keyword>
<dbReference type="InterPro" id="IPR012340">
    <property type="entry name" value="NA-bd_OB-fold"/>
</dbReference>
<evidence type="ECO:0000256" key="2">
    <source>
        <dbReference type="ARBA" id="ARBA00022490"/>
    </source>
</evidence>
<feature type="binding site" evidence="8">
    <location>
        <position position="142"/>
    </location>
    <ligand>
        <name>[4Fe-4S] cluster</name>
        <dbReference type="ChEBI" id="CHEBI:49883"/>
        <label>2</label>
        <note>4Fe-4S-S-AdoMet</note>
    </ligand>
</feature>
<feature type="domain" description="TRAM" evidence="9">
    <location>
        <begin position="362"/>
        <end position="431"/>
    </location>
</feature>
<dbReference type="GO" id="GO:0046872">
    <property type="term" value="F:metal ion binding"/>
    <property type="evidence" value="ECO:0007669"/>
    <property type="project" value="UniProtKB-KW"/>
</dbReference>
<comment type="subcellular location">
    <subcellularLocation>
        <location evidence="8">Cytoplasm</location>
    </subcellularLocation>
</comment>
<gene>
    <name evidence="8" type="primary">rimO</name>
    <name evidence="12" type="ORF">CLV39_1229</name>
</gene>
<dbReference type="FunFam" id="3.80.30.20:FF:000001">
    <property type="entry name" value="tRNA-2-methylthio-N(6)-dimethylallyladenosine synthase 2"/>
    <property type="match status" value="1"/>
</dbReference>
<dbReference type="InterPro" id="IPR002792">
    <property type="entry name" value="TRAM_dom"/>
</dbReference>
<reference evidence="12 13" key="1">
    <citation type="submission" date="2018-10" db="EMBL/GenBank/DDBJ databases">
        <title>Genomic Encyclopedia of Archaeal and Bacterial Type Strains, Phase II (KMG-II): from individual species to whole genera.</title>
        <authorList>
            <person name="Goeker M."/>
        </authorList>
    </citation>
    <scope>NUCLEOTIDE SEQUENCE [LARGE SCALE GENOMIC DNA]</scope>
    <source>
        <strain evidence="12 13">VM1</strain>
    </source>
</reference>
<evidence type="ECO:0000313" key="13">
    <source>
        <dbReference type="Proteomes" id="UP000280842"/>
    </source>
</evidence>
<sequence>MKISVISLGCPKNLVDTENLLGKLNASNAKFVSNPEEADIILINTCGFIEPAKEESINTILEATKLKENSNKKVVVTGCLVERYKKELEKEIPEVDMFVDLKEEFKIPEKIGLSSNIDLPLYQNRILTTPKHTAYLKISEGCDHTCGFCAIPNIRGKHRSRPIEDIVNEAKILAEQGVKEINIVSQDTSYYGTDLYGKPKLWDLIKEIEKIDEIKWIRLYYLYPTTVNEDLIKNIRDSEKVVKYFEMPIQHSEDKVLKDMMRGYREKKIEKILEWKEKYIPELAIRTSVIVGYPTETEKDFENMKNFIINAKFDWLGVFEYSYEEGTPDYERFQDNIPKEEKIRRKNEILEIQEKITEEKNKSLIGKEMEILVDGFSEEWESLPVGRTYRSAYEIDGITYIETTEPVSPGQFIKAKIKDVVDIVDTVAKIK</sequence>
<dbReference type="PROSITE" id="PS50926">
    <property type="entry name" value="TRAM"/>
    <property type="match status" value="1"/>
</dbReference>
<dbReference type="EC" id="2.8.4.4" evidence="8"/>
<dbReference type="CDD" id="cd01335">
    <property type="entry name" value="Radical_SAM"/>
    <property type="match status" value="1"/>
</dbReference>
<dbReference type="GO" id="GO:0006400">
    <property type="term" value="P:tRNA modification"/>
    <property type="evidence" value="ECO:0007669"/>
    <property type="project" value="InterPro"/>
</dbReference>
<evidence type="ECO:0000256" key="4">
    <source>
        <dbReference type="ARBA" id="ARBA00022691"/>
    </source>
</evidence>
<evidence type="ECO:0000256" key="1">
    <source>
        <dbReference type="ARBA" id="ARBA00022485"/>
    </source>
</evidence>
<evidence type="ECO:0000256" key="3">
    <source>
        <dbReference type="ARBA" id="ARBA00022679"/>
    </source>
</evidence>
<keyword evidence="3 8" id="KW-0808">Transferase</keyword>
<keyword evidence="1 8" id="KW-0004">4Fe-4S</keyword>
<dbReference type="Gene3D" id="3.80.30.20">
    <property type="entry name" value="tm_1862 like domain"/>
    <property type="match status" value="1"/>
</dbReference>
<evidence type="ECO:0000256" key="8">
    <source>
        <dbReference type="HAMAP-Rule" id="MF_01865"/>
    </source>
</evidence>
<keyword evidence="13" id="KW-1185">Reference proteome</keyword>
<accession>A0A3M0B9L0</accession>
<dbReference type="EMBL" id="REFO01000013">
    <property type="protein sequence ID" value="RMA93174.1"/>
    <property type="molecule type" value="Genomic_DNA"/>
</dbReference>